<comment type="caution">
    <text evidence="1">The sequence shown here is derived from an EMBL/GenBank/DDBJ whole genome shotgun (WGS) entry which is preliminary data.</text>
</comment>
<dbReference type="InterPro" id="IPR008884">
    <property type="entry name" value="TylF_MeTrfase"/>
</dbReference>
<sequence>MNEQIKPLFVATAPFAERPRHAGKSRRLLARLSSLSATAIDKIEWFGVTIQKIANTLRFEQFWKERIARDQRVTIVPTFNKSTGKHPIWNIALNWVNANSSSGTLLELGTNNGGSLKYFVDHLPRTFRLVGFDCFEGLPESWDGLPAGSIKGFGGPVELWADDPQKRREIVANLERGIGFPPPPQPNVNIESGLFSESVTRYLSKNGWPDDLRLIHFDADLYISTRPILDTICGPLKYRYIILFDEFYSANHEFKAWREFVDLYRFSDWRVLSASEDGSQVLIEMNVHASLG</sequence>
<gene>
    <name evidence="1" type="ORF">TSA1_32140</name>
</gene>
<evidence type="ECO:0000313" key="2">
    <source>
        <dbReference type="Proteomes" id="UP000228930"/>
    </source>
</evidence>
<dbReference type="AlphaFoldDB" id="A0A2M6UJZ8"/>
<dbReference type="PANTHER" id="PTHR40036">
    <property type="entry name" value="MACROCIN O-METHYLTRANSFERASE"/>
    <property type="match status" value="1"/>
</dbReference>
<dbReference type="PANTHER" id="PTHR40036:SF1">
    <property type="entry name" value="MACROCIN O-METHYLTRANSFERASE"/>
    <property type="match status" value="1"/>
</dbReference>
<dbReference type="EMBL" id="LFJC01000003">
    <property type="protein sequence ID" value="PIT04881.1"/>
    <property type="molecule type" value="Genomic_DNA"/>
</dbReference>
<dbReference type="Proteomes" id="UP000228930">
    <property type="component" value="Unassembled WGS sequence"/>
</dbReference>
<protein>
    <recommendedName>
        <fullName evidence="3">Methyltransferase</fullName>
    </recommendedName>
</protein>
<name>A0A2M6UJZ8_9BRAD</name>
<keyword evidence="2" id="KW-1185">Reference proteome</keyword>
<dbReference type="Gene3D" id="3.40.50.150">
    <property type="entry name" value="Vaccinia Virus protein VP39"/>
    <property type="match status" value="1"/>
</dbReference>
<accession>A0A2M6UJZ8</accession>
<dbReference type="InterPro" id="IPR029063">
    <property type="entry name" value="SAM-dependent_MTases_sf"/>
</dbReference>
<proteinExistence type="predicted"/>
<evidence type="ECO:0000313" key="1">
    <source>
        <dbReference type="EMBL" id="PIT04881.1"/>
    </source>
</evidence>
<dbReference type="SUPFAM" id="SSF53335">
    <property type="entry name" value="S-adenosyl-L-methionine-dependent methyltransferases"/>
    <property type="match status" value="1"/>
</dbReference>
<evidence type="ECO:0008006" key="3">
    <source>
        <dbReference type="Google" id="ProtNLM"/>
    </source>
</evidence>
<dbReference type="RefSeq" id="WP_100179998.1">
    <property type="nucleotide sequence ID" value="NZ_LFJC01000003.1"/>
</dbReference>
<organism evidence="1 2">
    <name type="scientific">Bradyrhizobium nitroreducens</name>
    <dbReference type="NCBI Taxonomy" id="709803"/>
    <lineage>
        <taxon>Bacteria</taxon>
        <taxon>Pseudomonadati</taxon>
        <taxon>Pseudomonadota</taxon>
        <taxon>Alphaproteobacteria</taxon>
        <taxon>Hyphomicrobiales</taxon>
        <taxon>Nitrobacteraceae</taxon>
        <taxon>Bradyrhizobium</taxon>
    </lineage>
</organism>
<reference evidence="1 2" key="1">
    <citation type="submission" date="2015-06" db="EMBL/GenBank/DDBJ databases">
        <title>Comparative genome analysis of nirS-carrying Bradyrhizobium sp. strains.</title>
        <authorList>
            <person name="Ishii S."/>
            <person name="Jang J."/>
            <person name="Nishizawa T."/>
            <person name="Senoo K."/>
        </authorList>
    </citation>
    <scope>NUCLEOTIDE SEQUENCE [LARGE SCALE GENOMIC DNA]</scope>
    <source>
        <strain evidence="1 2">TSA1</strain>
    </source>
</reference>